<feature type="chain" id="PRO_5035435448" description="Peptidase S1 domain-containing protein" evidence="3">
    <location>
        <begin position="28"/>
        <end position="286"/>
    </location>
</feature>
<evidence type="ECO:0000256" key="2">
    <source>
        <dbReference type="ARBA" id="ARBA00024195"/>
    </source>
</evidence>
<dbReference type="InterPro" id="IPR043504">
    <property type="entry name" value="Peptidase_S1_PA_chymotrypsin"/>
</dbReference>
<dbReference type="PROSITE" id="PS50240">
    <property type="entry name" value="TRYPSIN_DOM"/>
    <property type="match status" value="1"/>
</dbReference>
<dbReference type="PRINTS" id="PR00722">
    <property type="entry name" value="CHYMOTRYPSIN"/>
</dbReference>
<comment type="similarity">
    <text evidence="2">Belongs to the peptidase S1 family. CLIP subfamily.</text>
</comment>
<dbReference type="OrthoDB" id="10061449at2759"/>
<comment type="caution">
    <text evidence="5">The sequence shown here is derived from an EMBL/GenBank/DDBJ whole genome shotgun (WGS) entry which is preliminary data.</text>
</comment>
<dbReference type="Proteomes" id="UP000801492">
    <property type="component" value="Unassembled WGS sequence"/>
</dbReference>
<dbReference type="InterPro" id="IPR001314">
    <property type="entry name" value="Peptidase_S1A"/>
</dbReference>
<keyword evidence="1" id="KW-1015">Disulfide bond</keyword>
<name>A0A8K0G6D1_IGNLU</name>
<organism evidence="5 6">
    <name type="scientific">Ignelater luminosus</name>
    <name type="common">Cucubano</name>
    <name type="synonym">Pyrophorus luminosus</name>
    <dbReference type="NCBI Taxonomy" id="2038154"/>
    <lineage>
        <taxon>Eukaryota</taxon>
        <taxon>Metazoa</taxon>
        <taxon>Ecdysozoa</taxon>
        <taxon>Arthropoda</taxon>
        <taxon>Hexapoda</taxon>
        <taxon>Insecta</taxon>
        <taxon>Pterygota</taxon>
        <taxon>Neoptera</taxon>
        <taxon>Endopterygota</taxon>
        <taxon>Coleoptera</taxon>
        <taxon>Polyphaga</taxon>
        <taxon>Elateriformia</taxon>
        <taxon>Elateroidea</taxon>
        <taxon>Elateridae</taxon>
        <taxon>Agrypninae</taxon>
        <taxon>Pyrophorini</taxon>
        <taxon>Ignelater</taxon>
    </lineage>
</organism>
<feature type="non-terminal residue" evidence="5">
    <location>
        <position position="1"/>
    </location>
</feature>
<protein>
    <recommendedName>
        <fullName evidence="4">Peptidase S1 domain-containing protein</fullName>
    </recommendedName>
</protein>
<dbReference type="SUPFAM" id="SSF50494">
    <property type="entry name" value="Trypsin-like serine proteases"/>
    <property type="match status" value="1"/>
</dbReference>
<dbReference type="GO" id="GO:0004252">
    <property type="term" value="F:serine-type endopeptidase activity"/>
    <property type="evidence" value="ECO:0007669"/>
    <property type="project" value="InterPro"/>
</dbReference>
<dbReference type="PROSITE" id="PS00134">
    <property type="entry name" value="TRYPSIN_HIS"/>
    <property type="match status" value="1"/>
</dbReference>
<sequence length="286" mass="32719">MYKLKISIRKRVFCLALLISVTKYVSGQADQFRGGIPIRKGQFPYFVQLLIGEVYNNEYVNFRRRCGGTLIRSSWVLTAAHCFKTDSMIPLDMFEDDFVLAHMGSEKVVTDIDDPEFIIDYVKKVVIHPNYIYHRINNSVRILNDVALALLNGSLELNDYVNTIGLPNENSHLCLLGALGTIIGAEMVAYNLEIEELVKHVHAHSRRVDEISIKPRFSGRHVFYTEIKWYLGHPLHGDSGGPFIHFHNGNPIQCGIVSTYYNNTDARTAITLYESVEKYERFITEE</sequence>
<evidence type="ECO:0000259" key="4">
    <source>
        <dbReference type="PROSITE" id="PS50240"/>
    </source>
</evidence>
<reference evidence="5" key="1">
    <citation type="submission" date="2019-08" db="EMBL/GenBank/DDBJ databases">
        <title>The genome of the North American firefly Photinus pyralis.</title>
        <authorList>
            <consortium name="Photinus pyralis genome working group"/>
            <person name="Fallon T.R."/>
            <person name="Sander Lower S.E."/>
            <person name="Weng J.-K."/>
        </authorList>
    </citation>
    <scope>NUCLEOTIDE SEQUENCE</scope>
    <source>
        <strain evidence="5">TRF0915ILg1</strain>
        <tissue evidence="5">Whole body</tissue>
    </source>
</reference>
<dbReference type="Pfam" id="PF00089">
    <property type="entry name" value="Trypsin"/>
    <property type="match status" value="1"/>
</dbReference>
<dbReference type="SMART" id="SM00020">
    <property type="entry name" value="Tryp_SPc"/>
    <property type="match status" value="1"/>
</dbReference>
<keyword evidence="3" id="KW-0732">Signal</keyword>
<dbReference type="InterPro" id="IPR051487">
    <property type="entry name" value="Ser/Thr_Proteases_Immune/Dev"/>
</dbReference>
<gene>
    <name evidence="5" type="ORF">ILUMI_18474</name>
</gene>
<dbReference type="PANTHER" id="PTHR24256">
    <property type="entry name" value="TRYPTASE-RELATED"/>
    <property type="match status" value="1"/>
</dbReference>
<evidence type="ECO:0000313" key="5">
    <source>
        <dbReference type="EMBL" id="KAF2887699.1"/>
    </source>
</evidence>
<proteinExistence type="inferred from homology"/>
<dbReference type="EMBL" id="VTPC01082201">
    <property type="protein sequence ID" value="KAF2887699.1"/>
    <property type="molecule type" value="Genomic_DNA"/>
</dbReference>
<dbReference type="InterPro" id="IPR001254">
    <property type="entry name" value="Trypsin_dom"/>
</dbReference>
<dbReference type="AlphaFoldDB" id="A0A8K0G6D1"/>
<evidence type="ECO:0000313" key="6">
    <source>
        <dbReference type="Proteomes" id="UP000801492"/>
    </source>
</evidence>
<dbReference type="Gene3D" id="2.40.10.10">
    <property type="entry name" value="Trypsin-like serine proteases"/>
    <property type="match status" value="2"/>
</dbReference>
<feature type="signal peptide" evidence="3">
    <location>
        <begin position="1"/>
        <end position="27"/>
    </location>
</feature>
<keyword evidence="6" id="KW-1185">Reference proteome</keyword>
<accession>A0A8K0G6D1</accession>
<evidence type="ECO:0000256" key="1">
    <source>
        <dbReference type="ARBA" id="ARBA00023157"/>
    </source>
</evidence>
<dbReference type="GO" id="GO:0006508">
    <property type="term" value="P:proteolysis"/>
    <property type="evidence" value="ECO:0007669"/>
    <property type="project" value="InterPro"/>
</dbReference>
<dbReference type="InterPro" id="IPR009003">
    <property type="entry name" value="Peptidase_S1_PA"/>
</dbReference>
<dbReference type="InterPro" id="IPR018114">
    <property type="entry name" value="TRYPSIN_HIS"/>
</dbReference>
<feature type="domain" description="Peptidase S1" evidence="4">
    <location>
        <begin position="32"/>
        <end position="286"/>
    </location>
</feature>
<evidence type="ECO:0000256" key="3">
    <source>
        <dbReference type="SAM" id="SignalP"/>
    </source>
</evidence>